<reference evidence="1 2" key="1">
    <citation type="submission" date="2020-06" db="EMBL/GenBank/DDBJ databases">
        <authorList>
            <person name="Li R."/>
            <person name="Bekaert M."/>
        </authorList>
    </citation>
    <scope>NUCLEOTIDE SEQUENCE [LARGE SCALE GENOMIC DNA]</scope>
    <source>
        <strain evidence="2">wild</strain>
    </source>
</reference>
<dbReference type="AlphaFoldDB" id="A0A6J8DK77"/>
<keyword evidence="2" id="KW-1185">Reference proteome</keyword>
<organism evidence="1 2">
    <name type="scientific">Mytilus coruscus</name>
    <name type="common">Sea mussel</name>
    <dbReference type="NCBI Taxonomy" id="42192"/>
    <lineage>
        <taxon>Eukaryota</taxon>
        <taxon>Metazoa</taxon>
        <taxon>Spiralia</taxon>
        <taxon>Lophotrochozoa</taxon>
        <taxon>Mollusca</taxon>
        <taxon>Bivalvia</taxon>
        <taxon>Autobranchia</taxon>
        <taxon>Pteriomorphia</taxon>
        <taxon>Mytilida</taxon>
        <taxon>Mytiloidea</taxon>
        <taxon>Mytilidae</taxon>
        <taxon>Mytilinae</taxon>
        <taxon>Mytilus</taxon>
    </lineage>
</organism>
<proteinExistence type="predicted"/>
<accession>A0A6J8DK77</accession>
<name>A0A6J8DK77_MYTCO</name>
<gene>
    <name evidence="1" type="ORF">MCOR_41881</name>
</gene>
<dbReference type="OrthoDB" id="5987257at2759"/>
<sequence length="181" mass="20175">MYCVAASTPTGDSKEMVSKWLSVAHQVQNKHRGHSDQTVCTGNKLAKTGKRNGIKACVKMEDLLTATRLQTSVKKLSPLHQTSDVEAFHSTINHFATKMTASCENSGRPQVVTKDGLIRYSIHFPKYKSDGYITKISISHFPLILYYLSGYANKGRNVDNIVNKDISAKNVYTTFNDCNKQ</sequence>
<evidence type="ECO:0000313" key="1">
    <source>
        <dbReference type="EMBL" id="CAC5408496.1"/>
    </source>
</evidence>
<dbReference type="EMBL" id="CACVKT020007544">
    <property type="protein sequence ID" value="CAC5408496.1"/>
    <property type="molecule type" value="Genomic_DNA"/>
</dbReference>
<evidence type="ECO:0000313" key="2">
    <source>
        <dbReference type="Proteomes" id="UP000507470"/>
    </source>
</evidence>
<dbReference type="Proteomes" id="UP000507470">
    <property type="component" value="Unassembled WGS sequence"/>
</dbReference>
<dbReference type="PANTHER" id="PTHR31751">
    <property type="entry name" value="SI:CH211-108C17.2-RELATED-RELATED"/>
    <property type="match status" value="1"/>
</dbReference>
<dbReference type="PANTHER" id="PTHR31751:SF42">
    <property type="entry name" value="PROTEIN CBG10204"/>
    <property type="match status" value="1"/>
</dbReference>
<protein>
    <submittedName>
        <fullName evidence="1">Uncharacterized protein</fullName>
    </submittedName>
</protein>